<dbReference type="OrthoDB" id="9807744at2"/>
<dbReference type="KEGG" id="lmb:C9I47_2171"/>
<gene>
    <name evidence="3" type="ORF">C9I47_2171</name>
</gene>
<proteinExistence type="predicted"/>
<dbReference type="PANTHER" id="PTHR30590">
    <property type="entry name" value="INNER MEMBRANE PROTEIN"/>
    <property type="match status" value="1"/>
</dbReference>
<feature type="transmembrane region" description="Helical" evidence="1">
    <location>
        <begin position="218"/>
        <end position="236"/>
    </location>
</feature>
<feature type="transmembrane region" description="Helical" evidence="1">
    <location>
        <begin position="105"/>
        <end position="134"/>
    </location>
</feature>
<protein>
    <recommendedName>
        <fullName evidence="2">DUF418 domain-containing protein</fullName>
    </recommendedName>
</protein>
<dbReference type="EMBL" id="CP029843">
    <property type="protein sequence ID" value="AWV07854.1"/>
    <property type="molecule type" value="Genomic_DNA"/>
</dbReference>
<name>A0A2U9TAD7_9GAMM</name>
<keyword evidence="4" id="KW-1185">Reference proteome</keyword>
<organism evidence="3 4">
    <name type="scientific">Marilutibacter maris</name>
    <dbReference type="NCBI Taxonomy" id="1605891"/>
    <lineage>
        <taxon>Bacteria</taxon>
        <taxon>Pseudomonadati</taxon>
        <taxon>Pseudomonadota</taxon>
        <taxon>Gammaproteobacteria</taxon>
        <taxon>Lysobacterales</taxon>
        <taxon>Lysobacteraceae</taxon>
        <taxon>Marilutibacter</taxon>
    </lineage>
</organism>
<feature type="transmembrane region" description="Helical" evidence="1">
    <location>
        <begin position="146"/>
        <end position="171"/>
    </location>
</feature>
<feature type="transmembrane region" description="Helical" evidence="1">
    <location>
        <begin position="361"/>
        <end position="382"/>
    </location>
</feature>
<evidence type="ECO:0000256" key="1">
    <source>
        <dbReference type="SAM" id="Phobius"/>
    </source>
</evidence>
<feature type="transmembrane region" description="Helical" evidence="1">
    <location>
        <begin position="257"/>
        <end position="275"/>
    </location>
</feature>
<evidence type="ECO:0000259" key="2">
    <source>
        <dbReference type="Pfam" id="PF04235"/>
    </source>
</evidence>
<dbReference type="PANTHER" id="PTHR30590:SF2">
    <property type="entry name" value="INNER MEMBRANE PROTEIN"/>
    <property type="match status" value="1"/>
</dbReference>
<evidence type="ECO:0000313" key="3">
    <source>
        <dbReference type="EMBL" id="AWV07854.1"/>
    </source>
</evidence>
<feature type="transmembrane region" description="Helical" evidence="1">
    <location>
        <begin position="287"/>
        <end position="313"/>
    </location>
</feature>
<evidence type="ECO:0000313" key="4">
    <source>
        <dbReference type="Proteomes" id="UP000249447"/>
    </source>
</evidence>
<keyword evidence="1" id="KW-0472">Membrane</keyword>
<sequence length="416" mass="44444">MANDWAPLTRQERIATLDVLRGLALLGIALMNVEWFSLPLVARVDGIDPAASGIDLWLDAAIYILVSGKFWVLFSLLFGMGFAVMRARAQAAGRAFAPFYLRRTAGLLAIGLVHACLIWAGDILVSYALAAFVLLACLQWIAPARLWLWGAGLYYSVVVLLGLMALTVALAGGGDADPAGQAMQVALRDREVAAYSAGSYAAATLFRIRFLLDSLGDMLFFLPMALGVFLFGAWLVGSGAMSGAGDATAHSRLFRGFVRAAAPVGLALTLAGVAIDPAPDLASDLDAAALLAMTLQAAGAPLLSLGYLGWVVLAMRRDGRWLRMLAPAGRMALSLYLMQSLIGTWVFYGYGLGLWGEVGRGAQVAGVLAVFAAQLVIAYLWMARFRFGPVEWLWRGLSYRALPPLRRPASSPDVIS</sequence>
<dbReference type="AlphaFoldDB" id="A0A2U9TAD7"/>
<accession>A0A2U9TAD7</accession>
<feature type="transmembrane region" description="Helical" evidence="1">
    <location>
        <begin position="62"/>
        <end position="84"/>
    </location>
</feature>
<feature type="domain" description="DUF418" evidence="2">
    <location>
        <begin position="248"/>
        <end position="400"/>
    </location>
</feature>
<dbReference type="InterPro" id="IPR052529">
    <property type="entry name" value="Bact_Transport_Assoc"/>
</dbReference>
<dbReference type="Pfam" id="PF04235">
    <property type="entry name" value="DUF418"/>
    <property type="match status" value="1"/>
</dbReference>
<keyword evidence="1" id="KW-1133">Transmembrane helix</keyword>
<dbReference type="InterPro" id="IPR007349">
    <property type="entry name" value="DUF418"/>
</dbReference>
<feature type="transmembrane region" description="Helical" evidence="1">
    <location>
        <begin position="333"/>
        <end position="355"/>
    </location>
</feature>
<dbReference type="Proteomes" id="UP000249447">
    <property type="component" value="Chromosome"/>
</dbReference>
<keyword evidence="1" id="KW-0812">Transmembrane</keyword>
<feature type="transmembrane region" description="Helical" evidence="1">
    <location>
        <begin position="20"/>
        <end position="42"/>
    </location>
</feature>
<reference evidence="3 4" key="1">
    <citation type="submission" date="2018-05" db="EMBL/GenBank/DDBJ databases">
        <title>The complete genome of Lysobacter maris HZ9B, a marine bacterium antagonistic against terrestrial plant pathogens.</title>
        <authorList>
            <person name="Zhang X.-Q."/>
        </authorList>
    </citation>
    <scope>NUCLEOTIDE SEQUENCE [LARGE SCALE GENOMIC DNA]</scope>
    <source>
        <strain evidence="3 4">HZ9B</strain>
    </source>
</reference>